<feature type="transmembrane region" description="Helical" evidence="1">
    <location>
        <begin position="6"/>
        <end position="27"/>
    </location>
</feature>
<keyword evidence="1" id="KW-0812">Transmembrane</keyword>
<accession>T0Q9M1</accession>
<organism evidence="2 3">
    <name type="scientific">Saprolegnia diclina (strain VS20)</name>
    <dbReference type="NCBI Taxonomy" id="1156394"/>
    <lineage>
        <taxon>Eukaryota</taxon>
        <taxon>Sar</taxon>
        <taxon>Stramenopiles</taxon>
        <taxon>Oomycota</taxon>
        <taxon>Saprolegniomycetes</taxon>
        <taxon>Saprolegniales</taxon>
        <taxon>Saprolegniaceae</taxon>
        <taxon>Saprolegnia</taxon>
    </lineage>
</organism>
<dbReference type="RefSeq" id="XP_008611995.1">
    <property type="nucleotide sequence ID" value="XM_008613773.1"/>
</dbReference>
<dbReference type="Proteomes" id="UP000030762">
    <property type="component" value="Unassembled WGS sequence"/>
</dbReference>
<gene>
    <name evidence="2" type="ORF">SDRG_07913</name>
</gene>
<dbReference type="VEuPathDB" id="FungiDB:SDRG_07913"/>
<dbReference type="OMA" id="LAIFRWW"/>
<dbReference type="InParanoid" id="T0Q9M1"/>
<feature type="transmembrane region" description="Helical" evidence="1">
    <location>
        <begin position="182"/>
        <end position="199"/>
    </location>
</feature>
<dbReference type="OrthoDB" id="77474at2759"/>
<evidence type="ECO:0000313" key="3">
    <source>
        <dbReference type="Proteomes" id="UP000030762"/>
    </source>
</evidence>
<keyword evidence="1" id="KW-0472">Membrane</keyword>
<dbReference type="AlphaFoldDB" id="T0Q9M1"/>
<evidence type="ECO:0000313" key="2">
    <source>
        <dbReference type="EMBL" id="EQC34589.1"/>
    </source>
</evidence>
<reference evidence="2 3" key="1">
    <citation type="submission" date="2012-04" db="EMBL/GenBank/DDBJ databases">
        <title>The Genome Sequence of Saprolegnia declina VS20.</title>
        <authorList>
            <consortium name="The Broad Institute Genome Sequencing Platform"/>
            <person name="Russ C."/>
            <person name="Nusbaum C."/>
            <person name="Tyler B."/>
            <person name="van West P."/>
            <person name="Dieguez-Uribeondo J."/>
            <person name="de Bruijn I."/>
            <person name="Tripathy S."/>
            <person name="Jiang R."/>
            <person name="Young S.K."/>
            <person name="Zeng Q."/>
            <person name="Gargeya S."/>
            <person name="Fitzgerald M."/>
            <person name="Haas B."/>
            <person name="Abouelleil A."/>
            <person name="Alvarado L."/>
            <person name="Arachchi H.M."/>
            <person name="Berlin A."/>
            <person name="Chapman S.B."/>
            <person name="Goldberg J."/>
            <person name="Griggs A."/>
            <person name="Gujja S."/>
            <person name="Hansen M."/>
            <person name="Howarth C."/>
            <person name="Imamovic A."/>
            <person name="Larimer J."/>
            <person name="McCowen C."/>
            <person name="Montmayeur A."/>
            <person name="Murphy C."/>
            <person name="Neiman D."/>
            <person name="Pearson M."/>
            <person name="Priest M."/>
            <person name="Roberts A."/>
            <person name="Saif S."/>
            <person name="Shea T."/>
            <person name="Sisk P."/>
            <person name="Sykes S."/>
            <person name="Wortman J."/>
            <person name="Nusbaum C."/>
            <person name="Birren B."/>
        </authorList>
    </citation>
    <scope>NUCLEOTIDE SEQUENCE [LARGE SCALE GENOMIC DNA]</scope>
    <source>
        <strain evidence="2 3">VS20</strain>
    </source>
</reference>
<dbReference type="GeneID" id="19948640"/>
<dbReference type="EMBL" id="JH767154">
    <property type="protein sequence ID" value="EQC34589.1"/>
    <property type="molecule type" value="Genomic_DNA"/>
</dbReference>
<proteinExistence type="predicted"/>
<feature type="transmembrane region" description="Helical" evidence="1">
    <location>
        <begin position="39"/>
        <end position="60"/>
    </location>
</feature>
<name>T0Q9M1_SAPDV</name>
<feature type="transmembrane region" description="Helical" evidence="1">
    <location>
        <begin position="123"/>
        <end position="142"/>
    </location>
</feature>
<keyword evidence="3" id="KW-1185">Reference proteome</keyword>
<feature type="transmembrane region" description="Helical" evidence="1">
    <location>
        <begin position="98"/>
        <end position="117"/>
    </location>
</feature>
<protein>
    <submittedName>
        <fullName evidence="2">Uncharacterized protein</fullName>
    </submittedName>
</protein>
<evidence type="ECO:0000256" key="1">
    <source>
        <dbReference type="SAM" id="Phobius"/>
    </source>
</evidence>
<sequence>MPVPMELPLLYGSLWLALFSLWVVVCYRAKEYCTGLHTALGATAASAVLDMAVQSLVMLLEAPQTIANACHALFFGSFMLSLLLIAVGYGITTSSLGWRHSVSLSVYAVVLAIFRWWRTVNESTEVLVLALTLHMLVLLYLWRHTSQNLHFLLMVVYMMRGERLPTDSVLPKYYLFRHLRQILVCFFLAYLVFGAWTATTVEDSSMVFLILEESLILGTSAHLGLLLRPTPKFQSEDFGQWNAYQLFSTYARLMRGLSIDDVLSGDEILPLTAPRPDVVVIQNPSSVSDRGVVVHNVSVGIPALQ</sequence>
<feature type="transmembrane region" description="Helical" evidence="1">
    <location>
        <begin position="72"/>
        <end position="91"/>
    </location>
</feature>
<keyword evidence="1" id="KW-1133">Transmembrane helix</keyword>